<proteinExistence type="predicted"/>
<gene>
    <name evidence="3" type="ORF">MTP16_01995</name>
</gene>
<dbReference type="Proteomes" id="UP000831390">
    <property type="component" value="Chromosome"/>
</dbReference>
<evidence type="ECO:0000313" key="4">
    <source>
        <dbReference type="Proteomes" id="UP000831390"/>
    </source>
</evidence>
<evidence type="ECO:0000259" key="1">
    <source>
        <dbReference type="Pfam" id="PF09983"/>
    </source>
</evidence>
<evidence type="ECO:0000313" key="3">
    <source>
        <dbReference type="EMBL" id="UOE34438.1"/>
    </source>
</evidence>
<organism evidence="3 4">
    <name type="scientific">Hymenobacter monticola</name>
    <dbReference type="NCBI Taxonomy" id="1705399"/>
    <lineage>
        <taxon>Bacteria</taxon>
        <taxon>Pseudomonadati</taxon>
        <taxon>Bacteroidota</taxon>
        <taxon>Cytophagia</taxon>
        <taxon>Cytophagales</taxon>
        <taxon>Hymenobacteraceae</taxon>
        <taxon>Hymenobacter</taxon>
    </lineage>
</organism>
<dbReference type="Pfam" id="PF11795">
    <property type="entry name" value="DUF3322"/>
    <property type="match status" value="1"/>
</dbReference>
<reference evidence="3 4" key="1">
    <citation type="submission" date="2022-03" db="EMBL/GenBank/DDBJ databases">
        <title>Hymenobactersp. isolated from the air.</title>
        <authorList>
            <person name="Won M."/>
            <person name="Kwon S.-W."/>
        </authorList>
    </citation>
    <scope>NUCLEOTIDE SEQUENCE [LARGE SCALE GENOMIC DNA]</scope>
    <source>
        <strain evidence="3 4">KACC 22596</strain>
    </source>
</reference>
<sequence>MISLPELRAKAMRQYMAVLRAHLEGENIFPLPIRASKALDRTQGGAHIYEQLKELVEHSKNRTGSGYWLSTKPNRKTGQSEVSRIEFETRADFLGFIDKQTEFDLLEANARRTASEVPELLPLLQQTPRLLLDNLADWPGLLTVCAYFQANPQPNEYVRSLELPLPTKFVEQHQVALRPLLDWLIPNFVRAEETDFFRRFHLLLEEPGIKVRFLDAARRLHPAVSQCSVWASEFRQLNLPVRRVYIIENLTSFLAFPPVAEALAVWGGGFAVSLLAGADWLRDKPLFYWGDLDVHGFQILAQLRTHFPAAQSLLMDVGTFARYHGGGTGGNFMPQILPNLTSAEQQLYQTLLQTNARLEQEQLPPRYVAAAVQATVSGGR</sequence>
<accession>A0ABY4B9J8</accession>
<name>A0ABY4B9J8_9BACT</name>
<keyword evidence="4" id="KW-1185">Reference proteome</keyword>
<dbReference type="Pfam" id="PF09983">
    <property type="entry name" value="JetD_C"/>
    <property type="match status" value="1"/>
</dbReference>
<evidence type="ECO:0000259" key="2">
    <source>
        <dbReference type="Pfam" id="PF11795"/>
    </source>
</evidence>
<feature type="domain" description="Wadjet protein JetD C-terminal" evidence="1">
    <location>
        <begin position="206"/>
        <end position="370"/>
    </location>
</feature>
<dbReference type="EMBL" id="CP094534">
    <property type="protein sequence ID" value="UOE34438.1"/>
    <property type="molecule type" value="Genomic_DNA"/>
</dbReference>
<dbReference type="InterPro" id="IPR024537">
    <property type="entry name" value="DUF3322"/>
</dbReference>
<dbReference type="InterPro" id="IPR024534">
    <property type="entry name" value="JetD_C"/>
</dbReference>
<protein>
    <submittedName>
        <fullName evidence="3">DUF2220 family protein</fullName>
    </submittedName>
</protein>
<dbReference type="RefSeq" id="WP_243515530.1">
    <property type="nucleotide sequence ID" value="NZ_CP094534.1"/>
</dbReference>
<feature type="domain" description="DUF3322" evidence="2">
    <location>
        <begin position="6"/>
        <end position="182"/>
    </location>
</feature>